<feature type="binding site" evidence="10">
    <location>
        <position position="223"/>
    </location>
    <ligand>
        <name>Mg(2+)</name>
        <dbReference type="ChEBI" id="CHEBI:18420"/>
    </ligand>
</feature>
<evidence type="ECO:0000259" key="11">
    <source>
        <dbReference type="SMART" id="SM01192"/>
    </source>
</evidence>
<dbReference type="Proteomes" id="UP000015216">
    <property type="component" value="Chromosome"/>
</dbReference>
<evidence type="ECO:0000256" key="9">
    <source>
        <dbReference type="ARBA" id="ARBA00045763"/>
    </source>
</evidence>
<keyword evidence="10" id="KW-0479">Metal-binding</keyword>
<evidence type="ECO:0000256" key="8">
    <source>
        <dbReference type="ARBA" id="ARBA00023239"/>
    </source>
</evidence>
<dbReference type="GO" id="GO:0000287">
    <property type="term" value="F:magnesium ion binding"/>
    <property type="evidence" value="ECO:0007669"/>
    <property type="project" value="InterPro"/>
</dbReference>
<proteinExistence type="inferred from homology"/>
<keyword evidence="13" id="KW-0670">Pyruvate</keyword>
<evidence type="ECO:0000256" key="2">
    <source>
        <dbReference type="ARBA" id="ARBA00009604"/>
    </source>
</evidence>
<dbReference type="InterPro" id="IPR036849">
    <property type="entry name" value="Enolase-like_C_sf"/>
</dbReference>
<dbReference type="InterPro" id="IPR020810">
    <property type="entry name" value="Enolase_C"/>
</dbReference>
<feature type="domain" description="Enolase C-terminal TIM barrel" evidence="11">
    <location>
        <begin position="121"/>
        <end position="405"/>
    </location>
</feature>
<gene>
    <name evidence="13" type="ORF">SSDC_01895</name>
</gene>
<sequence length="405" mass="46157">MSAIVDIIGREIIDSQGFPAIECDILLESGILGRASISSKFLIKKNETLESCKYINTEISEAIMGFSSNEQFFLDYTLTNLSKNKSQFIKNALLSVSIAIAKASSNELGLPLYRYISGSREISIPVPIFGITNTNNKICFNELGIKEFMIIPIGASSFKEAIHYGIKVIKIFKKILFIKKNIKNKFSYDHKNLEKTEKIIKYILQAIKKSGYEAGKQIAIGLDFSSNKYYKNNFYQLNENLKLNSIQMINLLISLCNKYPIISIKDGIAENDLEGKKYLNKELKNKIQLIGKNLFFNNNKIFLKNMKKNINNSILIKLNQYNTLTEILKNIEKIKKFGYNIIISCDINTTEDSSIIDITLGANASQIKINSIFFQENIIKYNQLLRIEEDLGEFYNYSGKNIFSI</sequence>
<keyword evidence="8" id="KW-0456">Lyase</keyword>
<dbReference type="InterPro" id="IPR020811">
    <property type="entry name" value="Enolase_N"/>
</dbReference>
<dbReference type="GeneID" id="301553250"/>
<dbReference type="RefSeq" id="WP_020915638.1">
    <property type="nucleotide sequence ID" value="NC_021885.1"/>
</dbReference>
<comment type="function">
    <text evidence="9">Catalyzes the reversible conversion of 2-phosphoglycerate (2-PG) into phosphoenolpyruvate (PEP). It is essential for the degradation of carbohydrates via glycolysis.</text>
</comment>
<dbReference type="GO" id="GO:0000015">
    <property type="term" value="C:phosphopyruvate hydratase complex"/>
    <property type="evidence" value="ECO:0007669"/>
    <property type="project" value="InterPro"/>
</dbReference>
<evidence type="ECO:0000256" key="3">
    <source>
        <dbReference type="ARBA" id="ARBA00012058"/>
    </source>
</evidence>
<keyword evidence="7" id="KW-0324">Glycolysis</keyword>
<evidence type="ECO:0000256" key="1">
    <source>
        <dbReference type="ARBA" id="ARBA00005031"/>
    </source>
</evidence>
<comment type="pathway">
    <text evidence="1">Carbohydrate degradation; glycolysis; pyruvate from D-glyceraldehyde 3-phosphate: step 4/5.</text>
</comment>
<reference evidence="13 14" key="1">
    <citation type="journal article" date="2013" name="Curr. Biol.">
        <title>Defensive bacteriome symbiont with a drastically reduced genome.</title>
        <authorList>
            <person name="Nakabachi A."/>
            <person name="Ueoka R."/>
            <person name="Oshima K."/>
            <person name="Teta R."/>
            <person name="Mangoni A."/>
            <person name="Gurgui M."/>
            <person name="Oldham N.J."/>
            <person name="van Echten-Deckert G."/>
            <person name="Okamura K."/>
            <person name="Yamamoto K."/>
            <person name="Inoue H."/>
            <person name="Ohkuma M."/>
            <person name="Hongoh Y."/>
            <person name="Miyagishima S.Y."/>
            <person name="Hattori M."/>
            <person name="Piel J."/>
            <person name="Fukatsu T."/>
        </authorList>
    </citation>
    <scope>NUCLEOTIDE SEQUENCE [LARGE SCALE GENOMIC DNA]</scope>
    <source>
        <strain evidence="13 14">DC</strain>
    </source>
</reference>
<evidence type="ECO:0000313" key="13">
    <source>
        <dbReference type="EMBL" id="AGS07063.1"/>
    </source>
</evidence>
<dbReference type="HOGENOM" id="CLU_031223_2_1_4"/>
<evidence type="ECO:0000256" key="10">
    <source>
        <dbReference type="PIRSR" id="PIRSR001400-3"/>
    </source>
</evidence>
<dbReference type="KEGG" id="ssdc:SSDC_01895"/>
<comment type="cofactor">
    <cofactor evidence="10">
        <name>Mg(2+)</name>
        <dbReference type="ChEBI" id="CHEBI:18420"/>
    </cofactor>
    <text evidence="10">Mg(2+) is required for catalysis and for stabilizing the dimer.</text>
</comment>
<dbReference type="AlphaFoldDB" id="S5RQ88"/>
<dbReference type="eggNOG" id="COG0148">
    <property type="taxonomic scope" value="Bacteria"/>
</dbReference>
<evidence type="ECO:0000256" key="7">
    <source>
        <dbReference type="ARBA" id="ARBA00023152"/>
    </source>
</evidence>
<feature type="domain" description="Enolase N-terminal" evidence="12">
    <location>
        <begin position="4"/>
        <end position="116"/>
    </location>
</feature>
<dbReference type="SMART" id="SM01192">
    <property type="entry name" value="Enolase_C"/>
    <property type="match status" value="1"/>
</dbReference>
<evidence type="ECO:0000313" key="14">
    <source>
        <dbReference type="Proteomes" id="UP000015216"/>
    </source>
</evidence>
<dbReference type="Gene3D" id="3.20.20.120">
    <property type="entry name" value="Enolase-like C-terminal domain"/>
    <property type="match status" value="1"/>
</dbReference>
<keyword evidence="5" id="KW-0964">Secreted</keyword>
<dbReference type="GO" id="GO:0006096">
    <property type="term" value="P:glycolytic process"/>
    <property type="evidence" value="ECO:0007669"/>
    <property type="project" value="UniProtKB-UniPathway"/>
</dbReference>
<dbReference type="OrthoDB" id="9804716at2"/>
<evidence type="ECO:0000259" key="12">
    <source>
        <dbReference type="SMART" id="SM01193"/>
    </source>
</evidence>
<organism evidence="13 14">
    <name type="scientific">Candidatus Profftella armatura</name>
    <dbReference type="NCBI Taxonomy" id="669502"/>
    <lineage>
        <taxon>Bacteria</taxon>
        <taxon>Pseudomonadati</taxon>
        <taxon>Pseudomonadota</taxon>
        <taxon>Betaproteobacteria</taxon>
        <taxon>Candidatus Profftella</taxon>
    </lineage>
</organism>
<evidence type="ECO:0000256" key="5">
    <source>
        <dbReference type="ARBA" id="ARBA00022525"/>
    </source>
</evidence>
<dbReference type="GO" id="GO:0004634">
    <property type="term" value="F:phosphopyruvate hydratase activity"/>
    <property type="evidence" value="ECO:0007669"/>
    <property type="project" value="UniProtKB-EC"/>
</dbReference>
<dbReference type="EMBL" id="CP003468">
    <property type="protein sequence ID" value="AGS07063.1"/>
    <property type="molecule type" value="Genomic_DNA"/>
</dbReference>
<dbReference type="PANTHER" id="PTHR11902">
    <property type="entry name" value="ENOLASE"/>
    <property type="match status" value="1"/>
</dbReference>
<protein>
    <recommendedName>
        <fullName evidence="4">Enolase</fullName>
        <ecNumber evidence="3">4.2.1.11</ecNumber>
    </recommendedName>
</protein>
<name>S5RQ88_9PROT</name>
<accession>S5RQ88</accession>
<dbReference type="PIRSF" id="PIRSF001400">
    <property type="entry name" value="Enolase"/>
    <property type="match status" value="1"/>
</dbReference>
<keyword evidence="14" id="KW-1185">Reference proteome</keyword>
<dbReference type="InterPro" id="IPR029017">
    <property type="entry name" value="Enolase-like_N"/>
</dbReference>
<dbReference type="PRINTS" id="PR00148">
    <property type="entry name" value="ENOLASE"/>
</dbReference>
<comment type="similarity">
    <text evidence="2">Belongs to the enolase family.</text>
</comment>
<evidence type="ECO:0000256" key="6">
    <source>
        <dbReference type="ARBA" id="ARBA00022842"/>
    </source>
</evidence>
<dbReference type="Pfam" id="PF03952">
    <property type="entry name" value="Enolase_N"/>
    <property type="match status" value="1"/>
</dbReference>
<dbReference type="Gene3D" id="3.30.390.10">
    <property type="entry name" value="Enolase-like, N-terminal domain"/>
    <property type="match status" value="2"/>
</dbReference>
<dbReference type="UniPathway" id="UPA00109">
    <property type="reaction ID" value="UER00187"/>
</dbReference>
<dbReference type="SUPFAM" id="SSF54826">
    <property type="entry name" value="Enolase N-terminal domain-like"/>
    <property type="match status" value="1"/>
</dbReference>
<dbReference type="STRING" id="669502.SSDC_01895"/>
<dbReference type="Pfam" id="PF00113">
    <property type="entry name" value="Enolase_C"/>
    <property type="match status" value="1"/>
</dbReference>
<dbReference type="PATRIC" id="fig|669502.6.peg.368"/>
<evidence type="ECO:0000256" key="4">
    <source>
        <dbReference type="ARBA" id="ARBA00017068"/>
    </source>
</evidence>
<keyword evidence="6 10" id="KW-0460">Magnesium</keyword>
<dbReference type="InterPro" id="IPR000941">
    <property type="entry name" value="Enolase"/>
</dbReference>
<dbReference type="PANTHER" id="PTHR11902:SF1">
    <property type="entry name" value="ENOLASE"/>
    <property type="match status" value="1"/>
</dbReference>
<dbReference type="EC" id="4.2.1.11" evidence="3"/>
<dbReference type="SMART" id="SM01193">
    <property type="entry name" value="Enolase_N"/>
    <property type="match status" value="1"/>
</dbReference>
<dbReference type="SUPFAM" id="SSF51604">
    <property type="entry name" value="Enolase C-terminal domain-like"/>
    <property type="match status" value="1"/>
</dbReference>